<reference evidence="4" key="1">
    <citation type="journal article" date="2019" name="Int. J. Syst. Evol. Microbiol.">
        <title>The Global Catalogue of Microorganisms (GCM) 10K type strain sequencing project: providing services to taxonomists for standard genome sequencing and annotation.</title>
        <authorList>
            <consortium name="The Broad Institute Genomics Platform"/>
            <consortium name="The Broad Institute Genome Sequencing Center for Infectious Disease"/>
            <person name="Wu L."/>
            <person name="Ma J."/>
        </authorList>
    </citation>
    <scope>NUCLEOTIDE SEQUENCE [LARGE SCALE GENOMIC DNA]</scope>
    <source>
        <strain evidence="4">JCM 18324</strain>
    </source>
</reference>
<keyword evidence="2" id="KW-0472">Membrane</keyword>
<organism evidence="3 4">
    <name type="scientific">Streptomyces sanyensis</name>
    <dbReference type="NCBI Taxonomy" id="568869"/>
    <lineage>
        <taxon>Bacteria</taxon>
        <taxon>Bacillati</taxon>
        <taxon>Actinomycetota</taxon>
        <taxon>Actinomycetes</taxon>
        <taxon>Kitasatosporales</taxon>
        <taxon>Streptomycetaceae</taxon>
        <taxon>Streptomyces</taxon>
    </lineage>
</organism>
<keyword evidence="2" id="KW-0812">Transmembrane</keyword>
<protein>
    <submittedName>
        <fullName evidence="3">VCBS repeat-containing protein</fullName>
    </submittedName>
</protein>
<name>A0ABP9BEL2_9ACTN</name>
<gene>
    <name evidence="3" type="ORF">GCM10023329_53620</name>
</gene>
<comment type="caution">
    <text evidence="3">The sequence shown here is derived from an EMBL/GenBank/DDBJ whole genome shotgun (WGS) entry which is preliminary data.</text>
</comment>
<evidence type="ECO:0000256" key="1">
    <source>
        <dbReference type="SAM" id="MobiDB-lite"/>
    </source>
</evidence>
<dbReference type="Proteomes" id="UP001501147">
    <property type="component" value="Unassembled WGS sequence"/>
</dbReference>
<feature type="region of interest" description="Disordered" evidence="1">
    <location>
        <begin position="1"/>
        <end position="32"/>
    </location>
</feature>
<dbReference type="SUPFAM" id="SSF69318">
    <property type="entry name" value="Integrin alpha N-terminal domain"/>
    <property type="match status" value="1"/>
</dbReference>
<evidence type="ECO:0000256" key="2">
    <source>
        <dbReference type="SAM" id="Phobius"/>
    </source>
</evidence>
<dbReference type="RefSeq" id="WP_345616075.1">
    <property type="nucleotide sequence ID" value="NZ_BAABJV010000023.1"/>
</dbReference>
<evidence type="ECO:0000313" key="4">
    <source>
        <dbReference type="Proteomes" id="UP001501147"/>
    </source>
</evidence>
<evidence type="ECO:0000313" key="3">
    <source>
        <dbReference type="EMBL" id="GAA4794313.1"/>
    </source>
</evidence>
<keyword evidence="4" id="KW-1185">Reference proteome</keyword>
<dbReference type="NCBIfam" id="NF033679">
    <property type="entry name" value="DNRLRE_dom"/>
    <property type="match status" value="1"/>
</dbReference>
<feature type="region of interest" description="Disordered" evidence="1">
    <location>
        <begin position="300"/>
        <end position="319"/>
    </location>
</feature>
<feature type="transmembrane region" description="Helical" evidence="2">
    <location>
        <begin position="35"/>
        <end position="55"/>
    </location>
</feature>
<sequence length="1068" mass="113104">MGASKSAEQPPPAEAAAEDPGHRRAPAPGRPRRRLVAALSALLAVAVAVPVAVHLTGTEEARPADAKPSAPKAPLTAAEAMKRAKATGKEVEVEAERDSDSITWAQPDGMFRLVQHSDTFRAKVDGVWKPIDTTLERVEGGYAPKAVNQPLLFSAGTADRASRALGRAVLAPAAPGARSGPWSDLVRLTAEGHELVVRWPGPLPEPVVDGGRALYREVRPGIDLLLTARDGGYSHVLILHTREASRDPLLAELAYRLESPDLSFRLDKASNAVTAHDAEGGEIAAAPTPYLWDSAGERRVTLGEPSPSGRPADPALGLPGLAGPQPGTHDAVLKAGLEDGLHRVEVPRRFLDDVDTVYPVFVDPSFRVHKSHWTLLYDRYKSSSFWNGQNFNDGTNEARVGYESTTGGLSRSVFQFKLETKLHDATVRDATFTALQTYSWGCSDRRYNLHRTGTISATSTWNNQPGWAPVLAHATNGWGYNSGSCPDKWVGLDITSAAQDAANNNWAYLNFGLRAANEADTNSWKKFQANGESSPYITIVYNHAPNEPVRSSMVMDPGGTCDSGSPPPTIGSKDVTFTAKSSDTDGNLAKLRFKVWAADGSGIVLDKQVATNSSGAAFATVARSQFTDKKTYTWTVLAIDSEGSVSPWGPAGTYSYCGFVVDSSVPGRPDVSSADFPQQSDEGDVWSAEPFGTPGDFTLSPQDAASDGVVRYVYSFDSNDYDQQVTAQADGTAVISGVQPHFAGPNTLYVRAVDAGGNMSSVRVHTFYVRPRGTLDAPGDVTGDGYPDLLAVDGLGNLRTYPADATGDVNIHMPGAHLDGKDLAAGYWSDAEGNSALISHSTDWHPGDGITDVLARMPDGRLYVYPGDGYGAVDVSERLEVLLPENAPDPASFTQVLATGDVTGDGRPDALVVAADQLWAFTGYSGASFAETEMVGSVSWSAYDLVGLRDISGDGLADLLMRGPNASAGLLLRKGKPDPDGGVDFRSFSSPSSGAGGAQVIYGTTGWGRDDVPMILGTPDVTGDADGIPDLWAVRSDGTLRLYAGGRTSLGSGTVVGEQSWTTLKALG</sequence>
<keyword evidence="2" id="KW-1133">Transmembrane helix</keyword>
<accession>A0ABP9BEL2</accession>
<dbReference type="EMBL" id="BAABJV010000023">
    <property type="protein sequence ID" value="GAA4794313.1"/>
    <property type="molecule type" value="Genomic_DNA"/>
</dbReference>
<dbReference type="InterPro" id="IPR028994">
    <property type="entry name" value="Integrin_alpha_N"/>
</dbReference>
<feature type="compositionally biased region" description="Low complexity" evidence="1">
    <location>
        <begin position="309"/>
        <end position="319"/>
    </location>
</feature>
<proteinExistence type="predicted"/>
<dbReference type="Gene3D" id="2.130.10.130">
    <property type="entry name" value="Integrin alpha, N-terminal"/>
    <property type="match status" value="1"/>
</dbReference>